<evidence type="ECO:0000256" key="1">
    <source>
        <dbReference type="SAM" id="MobiDB-lite"/>
    </source>
</evidence>
<proteinExistence type="predicted"/>
<feature type="compositionally biased region" description="Basic and acidic residues" evidence="1">
    <location>
        <begin position="1"/>
        <end position="10"/>
    </location>
</feature>
<evidence type="ECO:0000313" key="2">
    <source>
        <dbReference type="EMBL" id="TFK89056.1"/>
    </source>
</evidence>
<organism evidence="2 3">
    <name type="scientific">Polyporus arcularius HHB13444</name>
    <dbReference type="NCBI Taxonomy" id="1314778"/>
    <lineage>
        <taxon>Eukaryota</taxon>
        <taxon>Fungi</taxon>
        <taxon>Dikarya</taxon>
        <taxon>Basidiomycota</taxon>
        <taxon>Agaricomycotina</taxon>
        <taxon>Agaricomycetes</taxon>
        <taxon>Polyporales</taxon>
        <taxon>Polyporaceae</taxon>
        <taxon>Polyporus</taxon>
    </lineage>
</organism>
<sequence length="69" mass="7542">MLQHKNERIENLTVAGHDGEGRSSGIGQRGCDGRLWMWTAKAQARPGQPKTVGCRLRPPPSGRRLVPPA</sequence>
<gene>
    <name evidence="2" type="ORF">K466DRAFT_44506</name>
</gene>
<feature type="region of interest" description="Disordered" evidence="1">
    <location>
        <begin position="42"/>
        <end position="69"/>
    </location>
</feature>
<feature type="region of interest" description="Disordered" evidence="1">
    <location>
        <begin position="1"/>
        <end position="30"/>
    </location>
</feature>
<dbReference type="AlphaFoldDB" id="A0A5C3PHL5"/>
<dbReference type="Proteomes" id="UP000308197">
    <property type="component" value="Unassembled WGS sequence"/>
</dbReference>
<name>A0A5C3PHL5_9APHY</name>
<feature type="compositionally biased region" description="Pro residues" evidence="1">
    <location>
        <begin position="57"/>
        <end position="69"/>
    </location>
</feature>
<dbReference type="InParanoid" id="A0A5C3PHL5"/>
<keyword evidence="3" id="KW-1185">Reference proteome</keyword>
<reference evidence="2 3" key="1">
    <citation type="journal article" date="2019" name="Nat. Ecol. Evol.">
        <title>Megaphylogeny resolves global patterns of mushroom evolution.</title>
        <authorList>
            <person name="Varga T."/>
            <person name="Krizsan K."/>
            <person name="Foldi C."/>
            <person name="Dima B."/>
            <person name="Sanchez-Garcia M."/>
            <person name="Sanchez-Ramirez S."/>
            <person name="Szollosi G.J."/>
            <person name="Szarkandi J.G."/>
            <person name="Papp V."/>
            <person name="Albert L."/>
            <person name="Andreopoulos W."/>
            <person name="Angelini C."/>
            <person name="Antonin V."/>
            <person name="Barry K.W."/>
            <person name="Bougher N.L."/>
            <person name="Buchanan P."/>
            <person name="Buyck B."/>
            <person name="Bense V."/>
            <person name="Catcheside P."/>
            <person name="Chovatia M."/>
            <person name="Cooper J."/>
            <person name="Damon W."/>
            <person name="Desjardin D."/>
            <person name="Finy P."/>
            <person name="Geml J."/>
            <person name="Haridas S."/>
            <person name="Hughes K."/>
            <person name="Justo A."/>
            <person name="Karasinski D."/>
            <person name="Kautmanova I."/>
            <person name="Kiss B."/>
            <person name="Kocsube S."/>
            <person name="Kotiranta H."/>
            <person name="LaButti K.M."/>
            <person name="Lechner B.E."/>
            <person name="Liimatainen K."/>
            <person name="Lipzen A."/>
            <person name="Lukacs Z."/>
            <person name="Mihaltcheva S."/>
            <person name="Morgado L.N."/>
            <person name="Niskanen T."/>
            <person name="Noordeloos M.E."/>
            <person name="Ohm R.A."/>
            <person name="Ortiz-Santana B."/>
            <person name="Ovrebo C."/>
            <person name="Racz N."/>
            <person name="Riley R."/>
            <person name="Savchenko A."/>
            <person name="Shiryaev A."/>
            <person name="Soop K."/>
            <person name="Spirin V."/>
            <person name="Szebenyi C."/>
            <person name="Tomsovsky M."/>
            <person name="Tulloss R.E."/>
            <person name="Uehling J."/>
            <person name="Grigoriev I.V."/>
            <person name="Vagvolgyi C."/>
            <person name="Papp T."/>
            <person name="Martin F.M."/>
            <person name="Miettinen O."/>
            <person name="Hibbett D.S."/>
            <person name="Nagy L.G."/>
        </authorList>
    </citation>
    <scope>NUCLEOTIDE SEQUENCE [LARGE SCALE GENOMIC DNA]</scope>
    <source>
        <strain evidence="2 3">HHB13444</strain>
    </source>
</reference>
<accession>A0A5C3PHL5</accession>
<protein>
    <submittedName>
        <fullName evidence="2">Uncharacterized protein</fullName>
    </submittedName>
</protein>
<dbReference type="EMBL" id="ML211089">
    <property type="protein sequence ID" value="TFK89056.1"/>
    <property type="molecule type" value="Genomic_DNA"/>
</dbReference>
<evidence type="ECO:0000313" key="3">
    <source>
        <dbReference type="Proteomes" id="UP000308197"/>
    </source>
</evidence>